<dbReference type="OrthoDB" id="5177627at2"/>
<evidence type="ECO:0000313" key="4">
    <source>
        <dbReference type="Proteomes" id="UP000298358"/>
    </source>
</evidence>
<feature type="domain" description="HNH nuclease" evidence="2">
    <location>
        <begin position="421"/>
        <end position="474"/>
    </location>
</feature>
<evidence type="ECO:0000313" key="3">
    <source>
        <dbReference type="EMBL" id="TFU30063.1"/>
    </source>
</evidence>
<feature type="compositionally biased region" description="Basic residues" evidence="1">
    <location>
        <begin position="511"/>
        <end position="526"/>
    </location>
</feature>
<dbReference type="InterPro" id="IPR003870">
    <property type="entry name" value="DUF222"/>
</dbReference>
<keyword evidence="3" id="KW-0378">Hydrolase</keyword>
<dbReference type="SMART" id="SM00507">
    <property type="entry name" value="HNHc"/>
    <property type="match status" value="1"/>
</dbReference>
<keyword evidence="3" id="KW-0255">Endonuclease</keyword>
<dbReference type="Gene3D" id="1.10.30.50">
    <property type="match status" value="1"/>
</dbReference>
<dbReference type="AlphaFoldDB" id="A0A4Y9FNH7"/>
<evidence type="ECO:0000256" key="1">
    <source>
        <dbReference type="SAM" id="MobiDB-lite"/>
    </source>
</evidence>
<proteinExistence type="predicted"/>
<gene>
    <name evidence="3" type="ORF">E4U02_15085</name>
</gene>
<sequence length="526" mass="56959">MLPVPPMIRMRMRARLPAGGQAAGHRPPLRNSRDKTLPNVVRIYYTVTMDEVPDFEDPLDAVSRVGLACWDLRDQLGRISGLSDADAVDFARAVEECGRTLDALRVRAAGEVAKRSLRPGDQNLAAQRGCRNGTELIERVTQAPTGEVLRRVRLDKRTSSRLSLTGESLPPLLPELATALDEGRIGSQAASLISDTLAGVEHRADPDMASLAEETLVELATGTNTGALPCTFAELKVNVQTWGILLDQDGTPPDPERAAARRGITVGALRDGVHRFGGYATPELIGVLQRIWDAHANPAVRFGSLPGEKDPDEPWTGDEVIADLRTPAQKRHDILQAALDAATRSEETPTLGGAAPTLLVHVALEDLTAPNGTAAIEGVDVPVPATVAHRIACTGAVQKVVFDRNGRIVRLGTKERLFNHHQRKAIAARDGGCVIPGCTVPAAWCEVHHVEEHAAGGPTHTDNGVLLCWWHHHTIETSGWGIRMNLGVPEVKAPPWIDPRGIYRKAPTALTRRRARRRSRPLARHG</sequence>
<accession>A0A4Y9FNH7</accession>
<protein>
    <submittedName>
        <fullName evidence="3">HNH endonuclease</fullName>
    </submittedName>
</protein>
<name>A0A4Y9FNH7_9MICO</name>
<evidence type="ECO:0000259" key="2">
    <source>
        <dbReference type="SMART" id="SM00507"/>
    </source>
</evidence>
<comment type="caution">
    <text evidence="3">The sequence shown here is derived from an EMBL/GenBank/DDBJ whole genome shotgun (WGS) entry which is preliminary data.</text>
</comment>
<dbReference type="EMBL" id="SPQB01000069">
    <property type="protein sequence ID" value="TFU30063.1"/>
    <property type="molecule type" value="Genomic_DNA"/>
</dbReference>
<keyword evidence="3" id="KW-0540">Nuclease</keyword>
<feature type="region of interest" description="Disordered" evidence="1">
    <location>
        <begin position="507"/>
        <end position="526"/>
    </location>
</feature>
<reference evidence="3 4" key="1">
    <citation type="submission" date="2019-03" db="EMBL/GenBank/DDBJ databases">
        <title>Diversity of the mouse oral microbiome.</title>
        <authorList>
            <person name="Joseph S."/>
            <person name="Aduse-Opoku J."/>
            <person name="Curtis M."/>
            <person name="Wade W."/>
            <person name="Hashim A."/>
        </authorList>
    </citation>
    <scope>NUCLEOTIDE SEQUENCE [LARGE SCALE GENOMIC DNA]</scope>
    <source>
        <strain evidence="3 4">P1012</strain>
    </source>
</reference>
<dbReference type="Proteomes" id="UP000298358">
    <property type="component" value="Unassembled WGS sequence"/>
</dbReference>
<keyword evidence="4" id="KW-1185">Reference proteome</keyword>
<organism evidence="3 4">
    <name type="scientific">Microbacterium paludicola</name>
    <dbReference type="NCBI Taxonomy" id="300019"/>
    <lineage>
        <taxon>Bacteria</taxon>
        <taxon>Bacillati</taxon>
        <taxon>Actinomycetota</taxon>
        <taxon>Actinomycetes</taxon>
        <taxon>Micrococcales</taxon>
        <taxon>Microbacteriaceae</taxon>
        <taxon>Microbacterium</taxon>
    </lineage>
</organism>
<dbReference type="GO" id="GO:0004519">
    <property type="term" value="F:endonuclease activity"/>
    <property type="evidence" value="ECO:0007669"/>
    <property type="project" value="UniProtKB-KW"/>
</dbReference>
<dbReference type="InterPro" id="IPR003615">
    <property type="entry name" value="HNH_nuc"/>
</dbReference>
<dbReference type="Pfam" id="PF02720">
    <property type="entry name" value="DUF222"/>
    <property type="match status" value="1"/>
</dbReference>
<dbReference type="CDD" id="cd00085">
    <property type="entry name" value="HNHc"/>
    <property type="match status" value="1"/>
</dbReference>